<dbReference type="SUPFAM" id="SSF54695">
    <property type="entry name" value="POZ domain"/>
    <property type="match status" value="1"/>
</dbReference>
<dbReference type="Pfam" id="PF00651">
    <property type="entry name" value="BTB"/>
    <property type="match status" value="1"/>
</dbReference>
<dbReference type="Proteomes" id="UP000266841">
    <property type="component" value="Unassembled WGS sequence"/>
</dbReference>
<dbReference type="Gene3D" id="3.30.710.10">
    <property type="entry name" value="Potassium Channel Kv1.1, Chain A"/>
    <property type="match status" value="1"/>
</dbReference>
<evidence type="ECO:0000259" key="2">
    <source>
        <dbReference type="PROSITE" id="PS50097"/>
    </source>
</evidence>
<feature type="region of interest" description="Disordered" evidence="1">
    <location>
        <begin position="115"/>
        <end position="139"/>
    </location>
</feature>
<gene>
    <name evidence="3" type="ORF">THAOC_11078</name>
</gene>
<dbReference type="PROSITE" id="PS50097">
    <property type="entry name" value="BTB"/>
    <property type="match status" value="1"/>
</dbReference>
<evidence type="ECO:0000313" key="4">
    <source>
        <dbReference type="Proteomes" id="UP000266841"/>
    </source>
</evidence>
<evidence type="ECO:0000313" key="3">
    <source>
        <dbReference type="EMBL" id="EJK67832.1"/>
    </source>
</evidence>
<comment type="caution">
    <text evidence="3">The sequence shown here is derived from an EMBL/GenBank/DDBJ whole genome shotgun (WGS) entry which is preliminary data.</text>
</comment>
<reference evidence="3 4" key="1">
    <citation type="journal article" date="2012" name="Genome Biol.">
        <title>Genome and low-iron response of an oceanic diatom adapted to chronic iron limitation.</title>
        <authorList>
            <person name="Lommer M."/>
            <person name="Specht M."/>
            <person name="Roy A.S."/>
            <person name="Kraemer L."/>
            <person name="Andreson R."/>
            <person name="Gutowska M.A."/>
            <person name="Wolf J."/>
            <person name="Bergner S.V."/>
            <person name="Schilhabel M.B."/>
            <person name="Klostermeier U.C."/>
            <person name="Beiko R.G."/>
            <person name="Rosenstiel P."/>
            <person name="Hippler M."/>
            <person name="Laroche J."/>
        </authorList>
    </citation>
    <scope>NUCLEOTIDE SEQUENCE [LARGE SCALE GENOMIC DNA]</scope>
    <source>
        <strain evidence="3 4">CCMP1005</strain>
    </source>
</reference>
<proteinExistence type="predicted"/>
<feature type="compositionally biased region" description="Basic residues" evidence="1">
    <location>
        <begin position="115"/>
        <end position="126"/>
    </location>
</feature>
<organism evidence="3 4">
    <name type="scientific">Thalassiosira oceanica</name>
    <name type="common">Marine diatom</name>
    <dbReference type="NCBI Taxonomy" id="159749"/>
    <lineage>
        <taxon>Eukaryota</taxon>
        <taxon>Sar</taxon>
        <taxon>Stramenopiles</taxon>
        <taxon>Ochrophyta</taxon>
        <taxon>Bacillariophyta</taxon>
        <taxon>Coscinodiscophyceae</taxon>
        <taxon>Thalassiosirophycidae</taxon>
        <taxon>Thalassiosirales</taxon>
        <taxon>Thalassiosiraceae</taxon>
        <taxon>Thalassiosira</taxon>
    </lineage>
</organism>
<dbReference type="EMBL" id="AGNL01012555">
    <property type="protein sequence ID" value="EJK67832.1"/>
    <property type="molecule type" value="Genomic_DNA"/>
</dbReference>
<feature type="compositionally biased region" description="Low complexity" evidence="1">
    <location>
        <begin position="1"/>
        <end position="19"/>
    </location>
</feature>
<name>K0TBH9_THAOC</name>
<sequence length="633" mass="70877">MRTTITTTSARSSERANSALFGGLATSSTGDGSDRRNSSTMSGAARRHLRNSLTGRGGRRDSGGEMMSIDASEASELVEETLARTAPSLLFCPIPRSTRSKGKKGFPLMSKAYKNHKEKRERHHKGPGSDTSSIDEEIPLKKDLTRRKRNSFLRNGSARNRQDDATNITAYLAARIESEKPDVSHEVYNHNAALLAGMMKSHMCDLTIIGSDGVPVETSKFVLACYSPVLEEIFFKGRQCQQYIEESATLFIDFCHSSVIKAAIHHCFSGELPPDFDTERPNEELARQLAQLDHLALVYRFGAIGTGTYRAARKLINKRSVLACAIFDELSYREGSGNKVDSIKRYALDTMRDMPMDTLLAGGVQWMKDAAVEAIIKDQDMDVDEFYMFKILKSWTSAEDQIRHPIAQRLAKYIELKFIDPELLTGQVRESGFFEQRQINEAVKLISDSLANRDPSEMERVLVEGAGSDIVNGIYCRVEEEIGISEEEILFVKEDPDGYSDVGLYLWGTKWNIAMCSDYSNCFYSSADDPNKSALELVPRNTWEASYGGQDPPPKCTYVPNTTRVQRLSLSSSTAEKLAPNLEEMLDPTIAEKRRSGYFDKRTHDVAEKRTMTLEQMMNLPEDVKVAFKGELL</sequence>
<feature type="domain" description="BTB" evidence="2">
    <location>
        <begin position="204"/>
        <end position="276"/>
    </location>
</feature>
<dbReference type="OMA" id="RYALDTM"/>
<accession>K0TBH9</accession>
<dbReference type="CDD" id="cd18186">
    <property type="entry name" value="BTB_POZ_ZBTB_KLHL-like"/>
    <property type="match status" value="1"/>
</dbReference>
<protein>
    <recommendedName>
        <fullName evidence="2">BTB domain-containing protein</fullName>
    </recommendedName>
</protein>
<feature type="region of interest" description="Disordered" evidence="1">
    <location>
        <begin position="1"/>
        <end position="66"/>
    </location>
</feature>
<dbReference type="InterPro" id="IPR011333">
    <property type="entry name" value="SKP1/BTB/POZ_sf"/>
</dbReference>
<dbReference type="AlphaFoldDB" id="K0TBH9"/>
<dbReference type="Gene3D" id="1.25.40.420">
    <property type="match status" value="1"/>
</dbReference>
<dbReference type="eggNOG" id="ENOG502SX3D">
    <property type="taxonomic scope" value="Eukaryota"/>
</dbReference>
<dbReference type="OrthoDB" id="45946at2759"/>
<evidence type="ECO:0000256" key="1">
    <source>
        <dbReference type="SAM" id="MobiDB-lite"/>
    </source>
</evidence>
<keyword evidence="4" id="KW-1185">Reference proteome</keyword>
<dbReference type="InterPro" id="IPR000210">
    <property type="entry name" value="BTB/POZ_dom"/>
</dbReference>